<protein>
    <submittedName>
        <fullName evidence="3">Cupin domain-containing protein</fullName>
    </submittedName>
</protein>
<dbReference type="EMBL" id="VUMB01000008">
    <property type="protein sequence ID" value="MSS39708.1"/>
    <property type="molecule type" value="Genomic_DNA"/>
</dbReference>
<dbReference type="Pfam" id="PF07883">
    <property type="entry name" value="Cupin_2"/>
    <property type="match status" value="1"/>
</dbReference>
<dbReference type="InterPro" id="IPR011051">
    <property type="entry name" value="RmlC_Cupin_sf"/>
</dbReference>
<dbReference type="InterPro" id="IPR014710">
    <property type="entry name" value="RmlC-like_jellyroll"/>
</dbReference>
<dbReference type="InterPro" id="IPR051610">
    <property type="entry name" value="GPI/OXD"/>
</dbReference>
<name>A0A844F263_CLOSV</name>
<sequence>MTKAGEREVVKVERVNGGAGFIMKEGLISQEELGEHCKMFSKVTVPANCELGHHEHHGETETYYILSGTGMYEDNGKAIPAEGGDVFFCKDGDGHGIKNTGTEDLTFVALILKK</sequence>
<comment type="caution">
    <text evidence="3">The sequence shown here is derived from an EMBL/GenBank/DDBJ whole genome shotgun (WGS) entry which is preliminary data.</text>
</comment>
<dbReference type="CDD" id="cd02221">
    <property type="entry name" value="cupin_TM1287-like"/>
    <property type="match status" value="1"/>
</dbReference>
<proteinExistence type="predicted"/>
<reference evidence="3 4" key="1">
    <citation type="submission" date="2019-08" db="EMBL/GenBank/DDBJ databases">
        <title>In-depth cultivation of the pig gut microbiome towards novel bacterial diversity and tailored functional studies.</title>
        <authorList>
            <person name="Wylensek D."/>
            <person name="Hitch T.C.A."/>
            <person name="Clavel T."/>
        </authorList>
    </citation>
    <scope>NUCLEOTIDE SEQUENCE [LARGE SCALE GENOMIC DNA]</scope>
    <source>
        <strain evidence="3 4">BL-389-WT-3D</strain>
    </source>
</reference>
<dbReference type="SUPFAM" id="SSF51182">
    <property type="entry name" value="RmlC-like cupins"/>
    <property type="match status" value="1"/>
</dbReference>
<dbReference type="PANTHER" id="PTHR35848:SF6">
    <property type="entry name" value="CUPIN TYPE-2 DOMAIN-CONTAINING PROTEIN"/>
    <property type="match status" value="1"/>
</dbReference>
<dbReference type="AlphaFoldDB" id="A0A844F263"/>
<organism evidence="3 4">
    <name type="scientific">Clostridium scindens (strain JCM 10418 / VPI 12708)</name>
    <dbReference type="NCBI Taxonomy" id="29347"/>
    <lineage>
        <taxon>Bacteria</taxon>
        <taxon>Bacillati</taxon>
        <taxon>Bacillota</taxon>
        <taxon>Clostridia</taxon>
        <taxon>Lachnospirales</taxon>
        <taxon>Lachnospiraceae</taxon>
    </lineage>
</organism>
<gene>
    <name evidence="3" type="ORF">FYJ37_04910</name>
</gene>
<dbReference type="GeneID" id="62696960"/>
<dbReference type="Proteomes" id="UP000462363">
    <property type="component" value="Unassembled WGS sequence"/>
</dbReference>
<dbReference type="GO" id="GO:0046872">
    <property type="term" value="F:metal ion binding"/>
    <property type="evidence" value="ECO:0007669"/>
    <property type="project" value="UniProtKB-KW"/>
</dbReference>
<accession>A0A844F263</accession>
<evidence type="ECO:0000256" key="1">
    <source>
        <dbReference type="ARBA" id="ARBA00022723"/>
    </source>
</evidence>
<dbReference type="RefSeq" id="WP_004606338.1">
    <property type="nucleotide sequence ID" value="NZ_AP024846.1"/>
</dbReference>
<evidence type="ECO:0000313" key="3">
    <source>
        <dbReference type="EMBL" id="MSS39708.1"/>
    </source>
</evidence>
<evidence type="ECO:0000259" key="2">
    <source>
        <dbReference type="Pfam" id="PF07883"/>
    </source>
</evidence>
<dbReference type="PANTHER" id="PTHR35848">
    <property type="entry name" value="OXALATE-BINDING PROTEIN"/>
    <property type="match status" value="1"/>
</dbReference>
<dbReference type="Gene3D" id="2.60.120.10">
    <property type="entry name" value="Jelly Rolls"/>
    <property type="match status" value="1"/>
</dbReference>
<evidence type="ECO:0000313" key="4">
    <source>
        <dbReference type="Proteomes" id="UP000462363"/>
    </source>
</evidence>
<feature type="domain" description="Cupin type-2" evidence="2">
    <location>
        <begin position="43"/>
        <end position="109"/>
    </location>
</feature>
<keyword evidence="1" id="KW-0479">Metal-binding</keyword>
<dbReference type="InterPro" id="IPR013096">
    <property type="entry name" value="Cupin_2"/>
</dbReference>